<accession>A0AAW9CS45</accession>
<evidence type="ECO:0000313" key="3">
    <source>
        <dbReference type="Proteomes" id="UP001272137"/>
    </source>
</evidence>
<gene>
    <name evidence="2" type="ORF">C7S16_7252</name>
</gene>
<evidence type="ECO:0000256" key="1">
    <source>
        <dbReference type="SAM" id="MobiDB-lite"/>
    </source>
</evidence>
<proteinExistence type="predicted"/>
<sequence>MHSVDYLSARRIEQFGTARFPFTLHFPSFGMDTAPSRSRSAAAPSPRGEPRMCCGSPLF</sequence>
<dbReference type="AlphaFoldDB" id="A0AAW9CS45"/>
<organism evidence="2 3">
    <name type="scientific">Burkholderia thailandensis</name>
    <dbReference type="NCBI Taxonomy" id="57975"/>
    <lineage>
        <taxon>Bacteria</taxon>
        <taxon>Pseudomonadati</taxon>
        <taxon>Pseudomonadota</taxon>
        <taxon>Betaproteobacteria</taxon>
        <taxon>Burkholderiales</taxon>
        <taxon>Burkholderiaceae</taxon>
        <taxon>Burkholderia</taxon>
        <taxon>pseudomallei group</taxon>
    </lineage>
</organism>
<feature type="compositionally biased region" description="Low complexity" evidence="1">
    <location>
        <begin position="34"/>
        <end position="46"/>
    </location>
</feature>
<evidence type="ECO:0000313" key="2">
    <source>
        <dbReference type="EMBL" id="MDW9251642.1"/>
    </source>
</evidence>
<comment type="caution">
    <text evidence="2">The sequence shown here is derived from an EMBL/GenBank/DDBJ whole genome shotgun (WGS) entry which is preliminary data.</text>
</comment>
<reference evidence="2" key="1">
    <citation type="submission" date="2018-08" db="EMBL/GenBank/DDBJ databases">
        <title>Identification of Burkholderia cepacia strains that express a Burkholderia pseudomallei-like capsular polysaccharide.</title>
        <authorList>
            <person name="Burtnick M.N."/>
            <person name="Vongsouvath M."/>
            <person name="Newton P."/>
            <person name="Wuthiekanun V."/>
            <person name="Limmathurotsakul D."/>
            <person name="Brett P.J."/>
            <person name="Chantratita N."/>
            <person name="Dance D.A."/>
        </authorList>
    </citation>
    <scope>NUCLEOTIDE SEQUENCE</scope>
    <source>
        <strain evidence="2">SBXCC001</strain>
    </source>
</reference>
<dbReference type="Proteomes" id="UP001272137">
    <property type="component" value="Unassembled WGS sequence"/>
</dbReference>
<feature type="region of interest" description="Disordered" evidence="1">
    <location>
        <begin position="31"/>
        <end position="59"/>
    </location>
</feature>
<protein>
    <submittedName>
        <fullName evidence="2">Uncharacterized protein</fullName>
    </submittedName>
</protein>
<name>A0AAW9CS45_BURTH</name>
<dbReference type="KEGG" id="btha:DR62_07365"/>
<dbReference type="EMBL" id="QXCT01000001">
    <property type="protein sequence ID" value="MDW9251642.1"/>
    <property type="molecule type" value="Genomic_DNA"/>
</dbReference>